<organism evidence="3 4">
    <name type="scientific">Pyrocoelia pectoralis</name>
    <dbReference type="NCBI Taxonomy" id="417401"/>
    <lineage>
        <taxon>Eukaryota</taxon>
        <taxon>Metazoa</taxon>
        <taxon>Ecdysozoa</taxon>
        <taxon>Arthropoda</taxon>
        <taxon>Hexapoda</taxon>
        <taxon>Insecta</taxon>
        <taxon>Pterygota</taxon>
        <taxon>Neoptera</taxon>
        <taxon>Endopterygota</taxon>
        <taxon>Coleoptera</taxon>
        <taxon>Polyphaga</taxon>
        <taxon>Elateriformia</taxon>
        <taxon>Elateroidea</taxon>
        <taxon>Lampyridae</taxon>
        <taxon>Lampyrinae</taxon>
        <taxon>Pyrocoelia</taxon>
    </lineage>
</organism>
<dbReference type="GO" id="GO:0001731">
    <property type="term" value="P:formation of translation preinitiation complex"/>
    <property type="evidence" value="ECO:0007669"/>
    <property type="project" value="InterPro"/>
</dbReference>
<dbReference type="InterPro" id="IPR048248">
    <property type="entry name" value="PUA_eIF2d-like"/>
</dbReference>
<dbReference type="InterPro" id="IPR015947">
    <property type="entry name" value="PUA-like_sf"/>
</dbReference>
<dbReference type="InterPro" id="IPR039759">
    <property type="entry name" value="eIF2D_SUI1"/>
</dbReference>
<dbReference type="AlphaFoldDB" id="A0AAN7ZH28"/>
<accession>A0AAN7ZH28</accession>
<protein>
    <recommendedName>
        <fullName evidence="2">SUI1 domain-containing protein</fullName>
    </recommendedName>
</protein>
<gene>
    <name evidence="3" type="ORF">RI129_011515</name>
</gene>
<dbReference type="NCBIfam" id="TIGR00451">
    <property type="entry name" value="unchar_dom_2"/>
    <property type="match status" value="1"/>
</dbReference>
<dbReference type="PROSITE" id="PS50296">
    <property type="entry name" value="SUI1"/>
    <property type="match status" value="1"/>
</dbReference>
<sequence>MFVKPFKIRLFNQLNKSHCKQFREKCVSSFPRITDPNFSKDFITKKDMITLCKITTHNNQLVDVYVVNQVPLFFTYNGQLFPTIYFLWKYPDCLLYFTTYSGVVDKLKGGADLMLPGVVYPKFNMDLPEAMSMFERNTRVYVNVTTNKAAIAVGVTAESTTVLNSQRNRGKCVIIYHSIDDYLCKINEMQPLPQPELGIPVAFPVLPPELLQTIVEPEGHSTDNKESSATDEVIEGKMMDDLMLRCLLVAMKYAKDLKTPVLLSTFCNTYMKRACPAVNIAKSTYGKLTPFMLKCVEDGLIELEKKGSVYMITKFNTTHEMVETFTHSAEQVPKIAVETDTPIIIINQIWFITQPVFPLCEPYGFKLGNHLTEGLVEDVLKGYIKIHNLLITDNDTELIKMTPYLKTLIPKQSGTMNFDTFRTSVLQQMTKGYELCVGDEEIIKKGELLPINISTAKRSNKCVTLITNVEAYNINMFTLARECQSGKGIGVKVNQGPGSSTCNQLQLQGNQVTFIYNLLIKKYGVPEKWVVIQAQPRK</sequence>
<dbReference type="InterPro" id="IPR004521">
    <property type="entry name" value="Uncharacterised_CHP00451"/>
</dbReference>
<dbReference type="CDD" id="cd21156">
    <property type="entry name" value="PUA_eIF2d-like"/>
    <property type="match status" value="1"/>
</dbReference>
<dbReference type="EMBL" id="JAVRBK010000009">
    <property type="protein sequence ID" value="KAK5639023.1"/>
    <property type="molecule type" value="Genomic_DNA"/>
</dbReference>
<dbReference type="Pfam" id="PF25304">
    <property type="entry name" value="WHD_eIF2D"/>
    <property type="match status" value="1"/>
</dbReference>
<dbReference type="Gene3D" id="3.30.780.10">
    <property type="entry name" value="SUI1-like domain"/>
    <property type="match status" value="1"/>
</dbReference>
<dbReference type="PANTHER" id="PTHR12217">
    <property type="entry name" value="EUKARYOTIC TRANSLATION INITIATION FACTOR 2D"/>
    <property type="match status" value="1"/>
</dbReference>
<dbReference type="SUPFAM" id="SSF55159">
    <property type="entry name" value="eIF1-like"/>
    <property type="match status" value="1"/>
</dbReference>
<keyword evidence="1" id="KW-0963">Cytoplasm</keyword>
<dbReference type="GO" id="GO:0003723">
    <property type="term" value="F:RNA binding"/>
    <property type="evidence" value="ECO:0007669"/>
    <property type="project" value="InterPro"/>
</dbReference>
<dbReference type="InterPro" id="IPR036877">
    <property type="entry name" value="SUI1_dom_sf"/>
</dbReference>
<dbReference type="GO" id="GO:0003743">
    <property type="term" value="F:translation initiation factor activity"/>
    <property type="evidence" value="ECO:0007669"/>
    <property type="project" value="InterPro"/>
</dbReference>
<dbReference type="PROSITE" id="PS50890">
    <property type="entry name" value="PUA"/>
    <property type="match status" value="1"/>
</dbReference>
<dbReference type="Pfam" id="PF26292">
    <property type="entry name" value="PUA_elF2D"/>
    <property type="match status" value="1"/>
</dbReference>
<evidence type="ECO:0000259" key="2">
    <source>
        <dbReference type="PROSITE" id="PS50296"/>
    </source>
</evidence>
<dbReference type="InterPro" id="IPR001950">
    <property type="entry name" value="SUI1"/>
</dbReference>
<dbReference type="InterPro" id="IPR039757">
    <property type="entry name" value="EIF2D"/>
</dbReference>
<reference evidence="3 4" key="1">
    <citation type="journal article" date="2024" name="Insects">
        <title>An Improved Chromosome-Level Genome Assembly of the Firefly Pyrocoelia pectoralis.</title>
        <authorList>
            <person name="Fu X."/>
            <person name="Meyer-Rochow V.B."/>
            <person name="Ballantyne L."/>
            <person name="Zhu X."/>
        </authorList>
    </citation>
    <scope>NUCLEOTIDE SEQUENCE [LARGE SCALE GENOMIC DNA]</scope>
    <source>
        <strain evidence="3">XCY_ONT2</strain>
    </source>
</reference>
<keyword evidence="4" id="KW-1185">Reference proteome</keyword>
<name>A0AAN7ZH28_9COLE</name>
<dbReference type="Proteomes" id="UP001329430">
    <property type="component" value="Chromosome 9"/>
</dbReference>
<dbReference type="SUPFAM" id="SSF88697">
    <property type="entry name" value="PUA domain-like"/>
    <property type="match status" value="1"/>
</dbReference>
<evidence type="ECO:0000313" key="3">
    <source>
        <dbReference type="EMBL" id="KAK5639023.1"/>
    </source>
</evidence>
<dbReference type="Pfam" id="PF01253">
    <property type="entry name" value="SUI1"/>
    <property type="match status" value="1"/>
</dbReference>
<evidence type="ECO:0000256" key="1">
    <source>
        <dbReference type="ARBA" id="ARBA00022490"/>
    </source>
</evidence>
<evidence type="ECO:0000313" key="4">
    <source>
        <dbReference type="Proteomes" id="UP001329430"/>
    </source>
</evidence>
<proteinExistence type="predicted"/>
<dbReference type="Gene3D" id="3.10.400.20">
    <property type="match status" value="1"/>
</dbReference>
<comment type="caution">
    <text evidence="3">The sequence shown here is derived from an EMBL/GenBank/DDBJ whole genome shotgun (WGS) entry which is preliminary data.</text>
</comment>
<dbReference type="CDD" id="cd11608">
    <property type="entry name" value="eIF2D_C"/>
    <property type="match status" value="1"/>
</dbReference>
<dbReference type="InterPro" id="IPR057429">
    <property type="entry name" value="WH_eIF2D"/>
</dbReference>
<dbReference type="InterPro" id="IPR041366">
    <property type="entry name" value="Pre-PUA"/>
</dbReference>
<dbReference type="Pfam" id="PF17832">
    <property type="entry name" value="Pre-PUA"/>
    <property type="match status" value="1"/>
</dbReference>
<dbReference type="PANTHER" id="PTHR12217:SF4">
    <property type="entry name" value="EUKARYOTIC TRANSLATION INITIATION FACTOR 2D"/>
    <property type="match status" value="1"/>
</dbReference>
<feature type="domain" description="SUI1" evidence="2">
    <location>
        <begin position="457"/>
        <end position="523"/>
    </location>
</feature>